<dbReference type="Gene3D" id="1.25.40.10">
    <property type="entry name" value="Tetratricopeptide repeat domain"/>
    <property type="match status" value="2"/>
</dbReference>
<dbReference type="SMART" id="SM00028">
    <property type="entry name" value="TPR"/>
    <property type="match status" value="7"/>
</dbReference>
<name>A0AAW2MQU5_9LAMI</name>
<evidence type="ECO:0000256" key="2">
    <source>
        <dbReference type="ARBA" id="ARBA00022803"/>
    </source>
</evidence>
<dbReference type="InterPro" id="IPR019734">
    <property type="entry name" value="TPR_rpt"/>
</dbReference>
<dbReference type="InterPro" id="IPR031101">
    <property type="entry name" value="Ctr9"/>
</dbReference>
<feature type="region of interest" description="Disordered" evidence="3">
    <location>
        <begin position="498"/>
        <end position="695"/>
    </location>
</feature>
<evidence type="ECO:0000313" key="4">
    <source>
        <dbReference type="EMBL" id="KAL0333712.1"/>
    </source>
</evidence>
<keyword evidence="1" id="KW-0677">Repeat</keyword>
<accession>A0AAW2MQU5</accession>
<dbReference type="GO" id="GO:0006368">
    <property type="term" value="P:transcription elongation by RNA polymerase II"/>
    <property type="evidence" value="ECO:0007669"/>
    <property type="project" value="TreeGrafter"/>
</dbReference>
<dbReference type="SUPFAM" id="SSF48452">
    <property type="entry name" value="TPR-like"/>
    <property type="match status" value="1"/>
</dbReference>
<dbReference type="PANTHER" id="PTHR14027:SF2">
    <property type="entry name" value="RNA POLYMERASE-ASSOCIATED PROTEIN CTR9 HOMOLOG"/>
    <property type="match status" value="1"/>
</dbReference>
<dbReference type="PANTHER" id="PTHR14027">
    <property type="entry name" value="RNA POLYMERASE-ASSOCIATED PROTEIN CTR9"/>
    <property type="match status" value="1"/>
</dbReference>
<evidence type="ECO:0000256" key="1">
    <source>
        <dbReference type="ARBA" id="ARBA00022737"/>
    </source>
</evidence>
<feature type="compositionally biased region" description="Basic residues" evidence="3">
    <location>
        <begin position="563"/>
        <end position="576"/>
    </location>
</feature>
<evidence type="ECO:0000256" key="3">
    <source>
        <dbReference type="SAM" id="MobiDB-lite"/>
    </source>
</evidence>
<organism evidence="4">
    <name type="scientific">Sesamum angustifolium</name>
    <dbReference type="NCBI Taxonomy" id="2727405"/>
    <lineage>
        <taxon>Eukaryota</taxon>
        <taxon>Viridiplantae</taxon>
        <taxon>Streptophyta</taxon>
        <taxon>Embryophyta</taxon>
        <taxon>Tracheophyta</taxon>
        <taxon>Spermatophyta</taxon>
        <taxon>Magnoliopsida</taxon>
        <taxon>eudicotyledons</taxon>
        <taxon>Gunneridae</taxon>
        <taxon>Pentapetalae</taxon>
        <taxon>asterids</taxon>
        <taxon>lamiids</taxon>
        <taxon>Lamiales</taxon>
        <taxon>Pedaliaceae</taxon>
        <taxon>Sesamum</taxon>
    </lineage>
</organism>
<feature type="compositionally biased region" description="Basic and acidic residues" evidence="3">
    <location>
        <begin position="668"/>
        <end position="683"/>
    </location>
</feature>
<dbReference type="EMBL" id="JACGWK010000009">
    <property type="protein sequence ID" value="KAL0333712.1"/>
    <property type="molecule type" value="Genomic_DNA"/>
</dbReference>
<feature type="compositionally biased region" description="Acidic residues" evidence="3">
    <location>
        <begin position="581"/>
        <end position="600"/>
    </location>
</feature>
<dbReference type="GO" id="GO:0006355">
    <property type="term" value="P:regulation of DNA-templated transcription"/>
    <property type="evidence" value="ECO:0007669"/>
    <property type="project" value="InterPro"/>
</dbReference>
<dbReference type="AlphaFoldDB" id="A0AAW2MQU5"/>
<dbReference type="GO" id="GO:0016593">
    <property type="term" value="C:Cdc73/Paf1 complex"/>
    <property type="evidence" value="ECO:0007669"/>
    <property type="project" value="TreeGrafter"/>
</dbReference>
<dbReference type="GO" id="GO:0000993">
    <property type="term" value="F:RNA polymerase II complex binding"/>
    <property type="evidence" value="ECO:0007669"/>
    <property type="project" value="TreeGrafter"/>
</dbReference>
<reference evidence="4" key="1">
    <citation type="submission" date="2020-06" db="EMBL/GenBank/DDBJ databases">
        <authorList>
            <person name="Li T."/>
            <person name="Hu X."/>
            <person name="Zhang T."/>
            <person name="Song X."/>
            <person name="Zhang H."/>
            <person name="Dai N."/>
            <person name="Sheng W."/>
            <person name="Hou X."/>
            <person name="Wei L."/>
        </authorList>
    </citation>
    <scope>NUCLEOTIDE SEQUENCE</scope>
    <source>
        <strain evidence="4">G01</strain>
        <tissue evidence="4">Leaf</tissue>
    </source>
</reference>
<protein>
    <submittedName>
        <fullName evidence="4">Protein CTR9</fullName>
    </submittedName>
</protein>
<reference evidence="4" key="2">
    <citation type="journal article" date="2024" name="Plant">
        <title>Genomic evolution and insights into agronomic trait innovations of Sesamum species.</title>
        <authorList>
            <person name="Miao H."/>
            <person name="Wang L."/>
            <person name="Qu L."/>
            <person name="Liu H."/>
            <person name="Sun Y."/>
            <person name="Le M."/>
            <person name="Wang Q."/>
            <person name="Wei S."/>
            <person name="Zheng Y."/>
            <person name="Lin W."/>
            <person name="Duan Y."/>
            <person name="Cao H."/>
            <person name="Xiong S."/>
            <person name="Wang X."/>
            <person name="Wei L."/>
            <person name="Li C."/>
            <person name="Ma Q."/>
            <person name="Ju M."/>
            <person name="Zhao R."/>
            <person name="Li G."/>
            <person name="Mu C."/>
            <person name="Tian Q."/>
            <person name="Mei H."/>
            <person name="Zhang T."/>
            <person name="Gao T."/>
            <person name="Zhang H."/>
        </authorList>
    </citation>
    <scope>NUCLEOTIDE SEQUENCE</scope>
    <source>
        <strain evidence="4">G01</strain>
    </source>
</reference>
<dbReference type="InterPro" id="IPR011990">
    <property type="entry name" value="TPR-like_helical_dom_sf"/>
</dbReference>
<dbReference type="FunFam" id="1.25.40.10:FF:000628">
    <property type="entry name" value="protein CTR9 homolog"/>
    <property type="match status" value="1"/>
</dbReference>
<keyword evidence="2" id="KW-0802">TPR repeat</keyword>
<sequence length="695" mass="79047">MEPRLRSLPSRYSKRKLIGPMGSDHEALHAFLDLGDLLISTDIGAALDAFKTACNLLKRGNEEVPLDLLNNIGALHFERGEFELAGEMFKEALGEGIWCNLFGAEEESILHMPQTNAEGGASGHEARQSQNHRVNLINSTQYPVDASSSIHQYKDVQLFHRLEEQGLSVELPWNKVSTLFNLARVLEQMHQTESASFLYRLILFKYPDYTDAYLRLAAIAKARNNVQISLELIGDALKVDEKCADALLMLGDLELKNDDWVKAKETFRAAKDSTDEKDSYAAVCLGNWNYFAANRNEKRAPKLEATHYEKAKELYTKVLLQQSANLYAANGAGMVFAERGQFDIAKDLFTQVQEAASGSSDVQMPDVWINLAHVHFAQGNFALAVKLYQNCLRKFYHNTDSQVLLYLARTHYEAEQWQDCKKTLLRAIHLAPSNYTLSLLSAASNLQFHGFDEKKIETHVAYCKHLLEAATVHCDLAEREEKQNMQRLEVMRQMELADESRRKAEEQRKYQMEKRKQEDELKQVMQQEKHLERIKEQWKSSSSASKRKDKPQTEDEEGGASEKRRRRGGKRRKKDKRSLESEEAEAEAEADDQEEMEYDDANMGYREQYNDANDNEDKDGDIPQDVLAATGLEDSDTEDNAAAPTNTNRRRRAWSESDEDEEPLQRQSEADHVTDMQVSDREANGASAGAGDDEE</sequence>
<feature type="compositionally biased region" description="Basic and acidic residues" evidence="3">
    <location>
        <begin position="498"/>
        <end position="538"/>
    </location>
</feature>
<comment type="caution">
    <text evidence="4">The sequence shown here is derived from an EMBL/GenBank/DDBJ whole genome shotgun (WGS) entry which is preliminary data.</text>
</comment>
<gene>
    <name evidence="4" type="ORF">Sangu_1527400</name>
</gene>
<dbReference type="Pfam" id="PF13432">
    <property type="entry name" value="TPR_16"/>
    <property type="match status" value="2"/>
</dbReference>
<proteinExistence type="predicted"/>